<dbReference type="GO" id="GO:0005737">
    <property type="term" value="C:cytoplasm"/>
    <property type="evidence" value="ECO:0007669"/>
    <property type="project" value="TreeGrafter"/>
</dbReference>
<sequence>MEGLDNSNAATVNTNTNSSSTASNSALLAFNLPLDSFASAPTPTQRSMNPGVLAICLTNESSGDANCYVYSTSPFDDAGHPSPTYCSGVGEIGGSFGDEFDIRTRVDATLTITSNDDKMNTWFGFKSRGALYLRGDGWDDMDIRESIVAALELAEEQLECTSVYLCLEKSNPHLTQLTHALLYATFQLVTPGVLPHADPKYLVMGIDF</sequence>
<evidence type="ECO:0000256" key="2">
    <source>
        <dbReference type="ARBA" id="ARBA00008796"/>
    </source>
</evidence>
<evidence type="ECO:0000256" key="3">
    <source>
        <dbReference type="ARBA" id="ARBA00011486"/>
    </source>
</evidence>
<keyword evidence="5" id="KW-0688">Ribosomal frameshifting</keyword>
<dbReference type="Proteomes" id="UP000723463">
    <property type="component" value="Unassembled WGS sequence"/>
</dbReference>
<proteinExistence type="inferred from homology"/>
<keyword evidence="8" id="KW-1185">Reference proteome</keyword>
<comment type="caution">
    <text evidence="7">The sequence shown here is derived from an EMBL/GenBank/DDBJ whole genome shotgun (WGS) entry which is preliminary data.</text>
</comment>
<dbReference type="InterPro" id="IPR002993">
    <property type="entry name" value="ODC_AZ"/>
</dbReference>
<dbReference type="Gene3D" id="3.40.630.60">
    <property type="match status" value="1"/>
</dbReference>
<dbReference type="GO" id="GO:0045732">
    <property type="term" value="P:positive regulation of protein catabolic process"/>
    <property type="evidence" value="ECO:0007669"/>
    <property type="project" value="TreeGrafter"/>
</dbReference>
<feature type="region of interest" description="Disordered" evidence="6">
    <location>
        <begin position="1"/>
        <end position="21"/>
    </location>
</feature>
<dbReference type="GO" id="GO:0005634">
    <property type="term" value="C:nucleus"/>
    <property type="evidence" value="ECO:0007669"/>
    <property type="project" value="TreeGrafter"/>
</dbReference>
<dbReference type="EMBL" id="JAAAXW010000051">
    <property type="protein sequence ID" value="KAF9546789.1"/>
    <property type="molecule type" value="Genomic_DNA"/>
</dbReference>
<evidence type="ECO:0000256" key="5">
    <source>
        <dbReference type="ARBA" id="ARBA00022758"/>
    </source>
</evidence>
<comment type="subunit">
    <text evidence="3">Interacts with ODC and thereby sterically blocks ODC homodimerization.</text>
</comment>
<name>A0A9P6FB95_9FUNG</name>
<reference evidence="7" key="1">
    <citation type="journal article" date="2020" name="Fungal Divers.">
        <title>Resolving the Mortierellaceae phylogeny through synthesis of multi-gene phylogenetics and phylogenomics.</title>
        <authorList>
            <person name="Vandepol N."/>
            <person name="Liber J."/>
            <person name="Desiro A."/>
            <person name="Na H."/>
            <person name="Kennedy M."/>
            <person name="Barry K."/>
            <person name="Grigoriev I.V."/>
            <person name="Miller A.N."/>
            <person name="O'Donnell K."/>
            <person name="Stajich J.E."/>
            <person name="Bonito G."/>
        </authorList>
    </citation>
    <scope>NUCLEOTIDE SEQUENCE</scope>
    <source>
        <strain evidence="7">NRRL 2591</strain>
    </source>
</reference>
<organism evidence="7 8">
    <name type="scientific">Mortierella hygrophila</name>
    <dbReference type="NCBI Taxonomy" id="979708"/>
    <lineage>
        <taxon>Eukaryota</taxon>
        <taxon>Fungi</taxon>
        <taxon>Fungi incertae sedis</taxon>
        <taxon>Mucoromycota</taxon>
        <taxon>Mortierellomycotina</taxon>
        <taxon>Mortierellomycetes</taxon>
        <taxon>Mortierellales</taxon>
        <taxon>Mortierellaceae</taxon>
        <taxon>Mortierella</taxon>
    </lineage>
</organism>
<dbReference type="GO" id="GO:0075523">
    <property type="term" value="P:viral translational frameshifting"/>
    <property type="evidence" value="ECO:0007669"/>
    <property type="project" value="UniProtKB-KW"/>
</dbReference>
<evidence type="ECO:0000313" key="8">
    <source>
        <dbReference type="Proteomes" id="UP000723463"/>
    </source>
</evidence>
<dbReference type="InterPro" id="IPR016181">
    <property type="entry name" value="Acyl_CoA_acyltransferase"/>
</dbReference>
<comment type="similarity">
    <text evidence="2">Belongs to the ODC antizyme family.</text>
</comment>
<evidence type="ECO:0000256" key="6">
    <source>
        <dbReference type="SAM" id="MobiDB-lite"/>
    </source>
</evidence>
<dbReference type="PANTHER" id="PTHR10279">
    <property type="entry name" value="ORNITHINE DECARBOXYLASE ANTIZYME"/>
    <property type="match status" value="1"/>
</dbReference>
<evidence type="ECO:0000313" key="7">
    <source>
        <dbReference type="EMBL" id="KAF9546789.1"/>
    </source>
</evidence>
<evidence type="ECO:0000256" key="1">
    <source>
        <dbReference type="ARBA" id="ARBA00002307"/>
    </source>
</evidence>
<evidence type="ECO:0000256" key="4">
    <source>
        <dbReference type="ARBA" id="ARBA00017712"/>
    </source>
</evidence>
<dbReference type="AlphaFoldDB" id="A0A9P6FB95"/>
<dbReference type="Pfam" id="PF02100">
    <property type="entry name" value="ODC_AZ"/>
    <property type="match status" value="1"/>
</dbReference>
<accession>A0A9P6FB95</accession>
<dbReference type="SUPFAM" id="SSF55729">
    <property type="entry name" value="Acyl-CoA N-acyltransferases (Nat)"/>
    <property type="match status" value="1"/>
</dbReference>
<dbReference type="PANTHER" id="PTHR10279:SF10">
    <property type="entry name" value="ORNITHINE DECARBOXYLASE ANTIZYME"/>
    <property type="match status" value="1"/>
</dbReference>
<dbReference type="InterPro" id="IPR038581">
    <property type="entry name" value="ODC_AZ_sf"/>
</dbReference>
<gene>
    <name evidence="7" type="ORF">EC957_009394</name>
</gene>
<dbReference type="GO" id="GO:0008073">
    <property type="term" value="F:ornithine decarboxylase inhibitor activity"/>
    <property type="evidence" value="ECO:0007669"/>
    <property type="project" value="InterPro"/>
</dbReference>
<protein>
    <recommendedName>
        <fullName evidence="4">Ornithine decarboxylase antizyme</fullName>
    </recommendedName>
</protein>
<comment type="function">
    <text evidence="1">Ornithine decarboxylase (ODC) antizyme protein that negatively regulates ODC activity and intracellular polyamine biosynthesis in response to increased intracellular polyamine levels. Binds to ODC monomers, inhibiting the assembly of the functional ODC homodimer, and targets the monomers for ubiquitin-independent proteolytic destruction by the 26S proteasome.</text>
</comment>